<accession>A0A066WQH7</accession>
<feature type="signal peptide" evidence="1">
    <location>
        <begin position="1"/>
        <end position="21"/>
    </location>
</feature>
<dbReference type="Proteomes" id="UP000027361">
    <property type="component" value="Unassembled WGS sequence"/>
</dbReference>
<comment type="caution">
    <text evidence="2">The sequence shown here is derived from an EMBL/GenBank/DDBJ whole genome shotgun (WGS) entry which is preliminary data.</text>
</comment>
<evidence type="ECO:0000313" key="2">
    <source>
        <dbReference type="EMBL" id="KDN53269.1"/>
    </source>
</evidence>
<protein>
    <recommendedName>
        <fullName evidence="4">Secreted protein</fullName>
    </recommendedName>
</protein>
<keyword evidence="1" id="KW-0732">Signal</keyword>
<dbReference type="EMBL" id="JMSN01000003">
    <property type="protein sequence ID" value="KDN53269.1"/>
    <property type="molecule type" value="Genomic_DNA"/>
</dbReference>
<feature type="chain" id="PRO_5001629267" description="Secreted protein" evidence="1">
    <location>
        <begin position="22"/>
        <end position="123"/>
    </location>
</feature>
<gene>
    <name evidence="2" type="ORF">K437DRAFT_253289</name>
</gene>
<dbReference type="HOGENOM" id="CLU_2016800_0_0_1"/>
<organism evidence="2 3">
    <name type="scientific">Tilletiaria anomala (strain ATCC 24038 / CBS 436.72 / UBC 951)</name>
    <dbReference type="NCBI Taxonomy" id="1037660"/>
    <lineage>
        <taxon>Eukaryota</taxon>
        <taxon>Fungi</taxon>
        <taxon>Dikarya</taxon>
        <taxon>Basidiomycota</taxon>
        <taxon>Ustilaginomycotina</taxon>
        <taxon>Exobasidiomycetes</taxon>
        <taxon>Georgefischeriales</taxon>
        <taxon>Tilletiariaceae</taxon>
        <taxon>Tilletiaria</taxon>
    </lineage>
</organism>
<keyword evidence="3" id="KW-1185">Reference proteome</keyword>
<reference evidence="2 3" key="1">
    <citation type="submission" date="2014-05" db="EMBL/GenBank/DDBJ databases">
        <title>Draft genome sequence of a rare smut relative, Tilletiaria anomala UBC 951.</title>
        <authorList>
            <consortium name="DOE Joint Genome Institute"/>
            <person name="Toome M."/>
            <person name="Kuo A."/>
            <person name="Henrissat B."/>
            <person name="Lipzen A."/>
            <person name="Tritt A."/>
            <person name="Yoshinaga Y."/>
            <person name="Zane M."/>
            <person name="Barry K."/>
            <person name="Grigoriev I.V."/>
            <person name="Spatafora J.W."/>
            <person name="Aimea M.C."/>
        </authorList>
    </citation>
    <scope>NUCLEOTIDE SEQUENCE [LARGE SCALE GENOMIC DNA]</scope>
    <source>
        <strain evidence="2 3">UBC 951</strain>
    </source>
</reference>
<proteinExistence type="predicted"/>
<evidence type="ECO:0000256" key="1">
    <source>
        <dbReference type="SAM" id="SignalP"/>
    </source>
</evidence>
<sequence>MFCALLPRILCRVGLLLPANSLLLDALLSPYARSTIRFSTPPDCTSFDVASAYGFSLPARRSENRRFEAAQTSTVCSMDVATCPSLLFPAPARTVCTLNLALCQFCVCSLGMSCAQFDTSARR</sequence>
<dbReference type="AlphaFoldDB" id="A0A066WQH7"/>
<evidence type="ECO:0000313" key="3">
    <source>
        <dbReference type="Proteomes" id="UP000027361"/>
    </source>
</evidence>
<dbReference type="RefSeq" id="XP_013246108.1">
    <property type="nucleotide sequence ID" value="XM_013390654.1"/>
</dbReference>
<evidence type="ECO:0008006" key="4">
    <source>
        <dbReference type="Google" id="ProtNLM"/>
    </source>
</evidence>
<dbReference type="GeneID" id="25263530"/>
<name>A0A066WQH7_TILAU</name>
<dbReference type="InParanoid" id="A0A066WQH7"/>